<name>A0A238K9F9_9RHOB</name>
<dbReference type="PROSITE" id="PS52034">
    <property type="entry name" value="PEPTIDASE_M32"/>
    <property type="match status" value="1"/>
</dbReference>
<gene>
    <name evidence="4" type="ORF">PEV8663_01508</name>
</gene>
<organism evidence="4 5">
    <name type="scientific">Pelagimonas varians</name>
    <dbReference type="NCBI Taxonomy" id="696760"/>
    <lineage>
        <taxon>Bacteria</taxon>
        <taxon>Pseudomonadati</taxon>
        <taxon>Pseudomonadota</taxon>
        <taxon>Alphaproteobacteria</taxon>
        <taxon>Rhodobacterales</taxon>
        <taxon>Roseobacteraceae</taxon>
        <taxon>Pelagimonas</taxon>
    </lineage>
</organism>
<accession>A0A238K9F9</accession>
<sequence length="491" mass="54356">MTAFKELMAFQRDTEALGQTAGRLSWDQETMMPHGASDQRGDERAAIEGILHQRRVDPRIGDWLASIDTTALDAVGKSQLRLIRRSYERNLRVPERLASELARAISKAHGSWATARADDDFAAFAPVLKDIVALRREEAEALAQGGNAYDALLNEYEPGAKATDLEAMFGALRPRLVALREAVLDQPEVPGLSGSFATDGQMRVTEKLAATFGYDFNRGRVDKAVHPFSSGSGNDVRITTRTEALDPFNCFYSTIHEVGHGCYEQNIDQSYRLTPMGAGVSMGVHESQSRIYENQLGRSRAFTGWLYGQMRDEFGDFGVANEDAFYGAVNRIKNGYIRTEADEVQYNLHVLLRFDLERAVISGDLAIDDLETAWNDRFRADFGYAVDKASNGVLQDVHWSAGYFGYFPTYTLGNVYAGCLFEALQAAVPNLDDQLAQGDTSAATGWLKEKLQQHGGLREARATIEHATGKAPSEAPLLDYLESKFSSLYKL</sequence>
<keyword evidence="1 4" id="KW-0378">Hydrolase</keyword>
<dbReference type="Gene3D" id="1.10.1370.30">
    <property type="match status" value="1"/>
</dbReference>
<comment type="function">
    <text evidence="1">Broad specificity carboxypetidase that releases amino acids sequentially from the C-terminus, including neutral, aromatic, polar and basic residues.</text>
</comment>
<comment type="similarity">
    <text evidence="1">Belongs to the peptidase M32 family.</text>
</comment>
<feature type="active site" description="Proton donor/acceptor" evidence="3">
    <location>
        <position position="257"/>
    </location>
</feature>
<feature type="binding site" evidence="2">
    <location>
        <position position="260"/>
    </location>
    <ligand>
        <name>Zn(2+)</name>
        <dbReference type="ChEBI" id="CHEBI:29105"/>
        <note>catalytic</note>
    </ligand>
</feature>
<evidence type="ECO:0000256" key="1">
    <source>
        <dbReference type="PIRNR" id="PIRNR006615"/>
    </source>
</evidence>
<proteinExistence type="inferred from homology"/>
<evidence type="ECO:0000256" key="3">
    <source>
        <dbReference type="PIRSR" id="PIRSR006615-2"/>
    </source>
</evidence>
<keyword evidence="1" id="KW-0482">Metalloprotease</keyword>
<dbReference type="GO" id="GO:0046872">
    <property type="term" value="F:metal ion binding"/>
    <property type="evidence" value="ECO:0007669"/>
    <property type="project" value="UniProtKB-KW"/>
</dbReference>
<dbReference type="RefSeq" id="WP_097804013.1">
    <property type="nucleotide sequence ID" value="NZ_FXYH01000004.1"/>
</dbReference>
<dbReference type="Pfam" id="PF02074">
    <property type="entry name" value="Peptidase_M32"/>
    <property type="match status" value="1"/>
</dbReference>
<feature type="binding site" evidence="2">
    <location>
        <position position="286"/>
    </location>
    <ligand>
        <name>Zn(2+)</name>
        <dbReference type="ChEBI" id="CHEBI:29105"/>
        <note>catalytic</note>
    </ligand>
</feature>
<keyword evidence="1 4" id="KW-0121">Carboxypeptidase</keyword>
<keyword evidence="5" id="KW-1185">Reference proteome</keyword>
<evidence type="ECO:0000256" key="2">
    <source>
        <dbReference type="PIRSR" id="PIRSR006615-1"/>
    </source>
</evidence>
<dbReference type="OrthoDB" id="9772308at2"/>
<reference evidence="4 5" key="1">
    <citation type="submission" date="2017-05" db="EMBL/GenBank/DDBJ databases">
        <authorList>
            <person name="Song R."/>
            <person name="Chenine A.L."/>
            <person name="Ruprecht R.M."/>
        </authorList>
    </citation>
    <scope>NUCLEOTIDE SEQUENCE [LARGE SCALE GENOMIC DNA]</scope>
    <source>
        <strain evidence="4 5">CECT 8663</strain>
    </source>
</reference>
<dbReference type="Proteomes" id="UP000220836">
    <property type="component" value="Unassembled WGS sequence"/>
</dbReference>
<dbReference type="SUPFAM" id="SSF55486">
    <property type="entry name" value="Metalloproteases ('zincins'), catalytic domain"/>
    <property type="match status" value="1"/>
</dbReference>
<comment type="cofactor">
    <cofactor evidence="2">
        <name>Zn(2+)</name>
        <dbReference type="ChEBI" id="CHEBI:29105"/>
    </cofactor>
    <text evidence="2">Binds 1 zinc ion per subunit.</text>
</comment>
<keyword evidence="1" id="KW-0645">Protease</keyword>
<dbReference type="PIRSF" id="PIRSF006615">
    <property type="entry name" value="Zn_crbxpep_Taq"/>
    <property type="match status" value="1"/>
</dbReference>
<dbReference type="EC" id="3.4.17.19" evidence="1"/>
<keyword evidence="2" id="KW-0862">Zinc</keyword>
<feature type="binding site" evidence="2">
    <location>
        <position position="256"/>
    </location>
    <ligand>
        <name>Zn(2+)</name>
        <dbReference type="ChEBI" id="CHEBI:29105"/>
        <note>catalytic</note>
    </ligand>
</feature>
<dbReference type="CDD" id="cd06460">
    <property type="entry name" value="M32_Taq"/>
    <property type="match status" value="1"/>
</dbReference>
<dbReference type="GO" id="GO:0006508">
    <property type="term" value="P:proteolysis"/>
    <property type="evidence" value="ECO:0007669"/>
    <property type="project" value="UniProtKB-UniRule"/>
</dbReference>
<comment type="catalytic activity">
    <reaction evidence="1">
        <text>Release of a C-terminal amino acid with broad specificity, except for -Pro.</text>
        <dbReference type="EC" id="3.4.17.19"/>
    </reaction>
</comment>
<protein>
    <recommendedName>
        <fullName evidence="1">Metal-dependent carboxypeptidase</fullName>
        <ecNumber evidence="1">3.4.17.19</ecNumber>
    </recommendedName>
</protein>
<evidence type="ECO:0000313" key="4">
    <source>
        <dbReference type="EMBL" id="SMX38722.1"/>
    </source>
</evidence>
<dbReference type="EMBL" id="FXYH01000004">
    <property type="protein sequence ID" value="SMX38722.1"/>
    <property type="molecule type" value="Genomic_DNA"/>
</dbReference>
<dbReference type="PANTHER" id="PTHR34217">
    <property type="entry name" value="METAL-DEPENDENT CARBOXYPEPTIDASE"/>
    <property type="match status" value="1"/>
</dbReference>
<dbReference type="AlphaFoldDB" id="A0A238K9F9"/>
<keyword evidence="1 2" id="KW-0479">Metal-binding</keyword>
<dbReference type="PRINTS" id="PR00998">
    <property type="entry name" value="CRBOXYPTASET"/>
</dbReference>
<dbReference type="PANTHER" id="PTHR34217:SF1">
    <property type="entry name" value="CARBOXYPEPTIDASE 1"/>
    <property type="match status" value="1"/>
</dbReference>
<dbReference type="InterPro" id="IPR001333">
    <property type="entry name" value="Peptidase_M32_Taq"/>
</dbReference>
<dbReference type="GO" id="GO:0004181">
    <property type="term" value="F:metallocarboxypeptidase activity"/>
    <property type="evidence" value="ECO:0007669"/>
    <property type="project" value="UniProtKB-UniRule"/>
</dbReference>
<evidence type="ECO:0000313" key="5">
    <source>
        <dbReference type="Proteomes" id="UP000220836"/>
    </source>
</evidence>